<dbReference type="eggNOG" id="COG4726">
    <property type="taxonomic scope" value="Bacteria"/>
</dbReference>
<feature type="transmembrane region" description="Helical" evidence="2">
    <location>
        <begin position="15"/>
        <end position="35"/>
    </location>
</feature>
<keyword evidence="2" id="KW-0812">Transmembrane</keyword>
<dbReference type="InterPro" id="IPR025746">
    <property type="entry name" value="PilX_N_dom"/>
</dbReference>
<dbReference type="Pfam" id="PF13681">
    <property type="entry name" value="PilX"/>
    <property type="match status" value="1"/>
</dbReference>
<sequence>MKAHYVRPIDRQRGATLLIALVLLVVMTLLGLSSIRSTSMQERMGANLYDRSLAFQAVESALREAEATISINTVVTNSNGLYCPPNGIPPSCAVPGPSATQSATSGSGGGTTPPEVVFVERWKDTGTQWTAASGWWNSVDSAMKARLGGTNRRPEYIIEYMGESEDGTGCGRRNDTSCRGPRYRVTARMPEVDGLPNVILQTSYRP</sequence>
<evidence type="ECO:0000259" key="4">
    <source>
        <dbReference type="Pfam" id="PF14341"/>
    </source>
</evidence>
<evidence type="ECO:0000259" key="3">
    <source>
        <dbReference type="Pfam" id="PF13681"/>
    </source>
</evidence>
<feature type="region of interest" description="Disordered" evidence="1">
    <location>
        <begin position="93"/>
        <end position="112"/>
    </location>
</feature>
<dbReference type="Pfam" id="PF14341">
    <property type="entry name" value="PilX_N"/>
    <property type="match status" value="1"/>
</dbReference>
<feature type="domain" description="Type 4 fimbrial biogenesis protein PilX N-terminal" evidence="4">
    <location>
        <begin position="13"/>
        <end position="63"/>
    </location>
</feature>
<comment type="caution">
    <text evidence="5">The sequence shown here is derived from an EMBL/GenBank/DDBJ whole genome shotgun (WGS) entry which is preliminary data.</text>
</comment>
<dbReference type="Proteomes" id="UP000005019">
    <property type="component" value="Unassembled WGS sequence"/>
</dbReference>
<protein>
    <submittedName>
        <fullName evidence="5">PilX protein</fullName>
    </submittedName>
</protein>
<dbReference type="InterPro" id="IPR025205">
    <property type="entry name" value="PilX/PilW_C"/>
</dbReference>
<keyword evidence="6" id="KW-1185">Reference proteome</keyword>
<keyword evidence="2" id="KW-1133">Transmembrane helix</keyword>
<proteinExistence type="predicted"/>
<dbReference type="AlphaFoldDB" id="F5RAI0"/>
<organism evidence="5 6">
    <name type="scientific">Methyloversatilis universalis (strain ATCC BAA-1314 / DSM 25237 / JCM 13912 / CCUG 52030 / FAM5)</name>
    <dbReference type="NCBI Taxonomy" id="1000565"/>
    <lineage>
        <taxon>Bacteria</taxon>
        <taxon>Pseudomonadati</taxon>
        <taxon>Pseudomonadota</taxon>
        <taxon>Betaproteobacteria</taxon>
        <taxon>Nitrosomonadales</taxon>
        <taxon>Sterolibacteriaceae</taxon>
        <taxon>Methyloversatilis</taxon>
    </lineage>
</organism>
<keyword evidence="2" id="KW-0472">Membrane</keyword>
<feature type="domain" description="PilX/PilW C-terminal" evidence="3">
    <location>
        <begin position="119"/>
        <end position="205"/>
    </location>
</feature>
<accession>F5RAI0</accession>
<dbReference type="STRING" id="1000565.METUNv1_01194"/>
<dbReference type="EMBL" id="AFHG01000036">
    <property type="protein sequence ID" value="EGK72429.1"/>
    <property type="molecule type" value="Genomic_DNA"/>
</dbReference>
<reference evidence="5 6" key="1">
    <citation type="journal article" date="2011" name="J. Bacteriol.">
        <title>Genome sequence of Methyloversatilis universalis FAM5T, a methylotrophic representative of the order Rhodocyclales.</title>
        <authorList>
            <person name="Kittichotirat W."/>
            <person name="Good N.M."/>
            <person name="Hall R."/>
            <person name="Bringel F."/>
            <person name="Lajus A."/>
            <person name="Medigue C."/>
            <person name="Smalley N.E."/>
            <person name="Beck D."/>
            <person name="Bumgarner R."/>
            <person name="Vuilleumier S."/>
            <person name="Kalyuzhnaya M.G."/>
        </authorList>
    </citation>
    <scope>NUCLEOTIDE SEQUENCE [LARGE SCALE GENOMIC DNA]</scope>
    <source>
        <strain evidence="6">ATCC BAA-1314 / JCM 13912 / FAM5</strain>
    </source>
</reference>
<evidence type="ECO:0000256" key="1">
    <source>
        <dbReference type="SAM" id="MobiDB-lite"/>
    </source>
</evidence>
<evidence type="ECO:0000313" key="6">
    <source>
        <dbReference type="Proteomes" id="UP000005019"/>
    </source>
</evidence>
<dbReference type="RefSeq" id="WP_008059767.1">
    <property type="nucleotide sequence ID" value="NZ_AFHG01000036.1"/>
</dbReference>
<feature type="compositionally biased region" description="Low complexity" evidence="1">
    <location>
        <begin position="96"/>
        <end position="105"/>
    </location>
</feature>
<evidence type="ECO:0000313" key="5">
    <source>
        <dbReference type="EMBL" id="EGK72429.1"/>
    </source>
</evidence>
<dbReference type="OrthoDB" id="5405962at2"/>
<evidence type="ECO:0000256" key="2">
    <source>
        <dbReference type="SAM" id="Phobius"/>
    </source>
</evidence>
<gene>
    <name evidence="5" type="ORF">METUNv1_01194</name>
</gene>
<name>F5RAI0_METUF</name>